<dbReference type="PANTHER" id="PTHR11001">
    <property type="entry name" value="MITOCHONDRIAL FISSION PROCESS PROTEIN 1"/>
    <property type="match status" value="1"/>
</dbReference>
<dbReference type="AlphaFoldDB" id="A0A6M2DH81"/>
<comment type="similarity">
    <text evidence="1">Belongs to the MTFP1 family.</text>
</comment>
<evidence type="ECO:0000256" key="1">
    <source>
        <dbReference type="ARBA" id="ARBA00009224"/>
    </source>
</evidence>
<dbReference type="Pfam" id="PF10558">
    <property type="entry name" value="MTP18"/>
    <property type="match status" value="2"/>
</dbReference>
<feature type="region of interest" description="Disordered" evidence="4">
    <location>
        <begin position="1"/>
        <end position="24"/>
    </location>
</feature>
<dbReference type="PANTHER" id="PTHR11001:SF2">
    <property type="entry name" value="MITOCHONDRIAL FISSION PROCESS PROTEIN 1"/>
    <property type="match status" value="1"/>
</dbReference>
<name>A0A6M2DH81_XENCH</name>
<organism evidence="5">
    <name type="scientific">Xenopsylla cheopis</name>
    <name type="common">Oriental rat flea</name>
    <name type="synonym">Pulex cheopis</name>
    <dbReference type="NCBI Taxonomy" id="163159"/>
    <lineage>
        <taxon>Eukaryota</taxon>
        <taxon>Metazoa</taxon>
        <taxon>Ecdysozoa</taxon>
        <taxon>Arthropoda</taxon>
        <taxon>Hexapoda</taxon>
        <taxon>Insecta</taxon>
        <taxon>Pterygota</taxon>
        <taxon>Neoptera</taxon>
        <taxon>Endopterygota</taxon>
        <taxon>Siphonaptera</taxon>
        <taxon>Pulicidae</taxon>
        <taxon>Xenopsyllinae</taxon>
        <taxon>Xenopsylla</taxon>
    </lineage>
</organism>
<evidence type="ECO:0000256" key="4">
    <source>
        <dbReference type="SAM" id="MobiDB-lite"/>
    </source>
</evidence>
<dbReference type="GO" id="GO:0000266">
    <property type="term" value="P:mitochondrial fission"/>
    <property type="evidence" value="ECO:0007669"/>
    <property type="project" value="TreeGrafter"/>
</dbReference>
<proteinExistence type="inferred from homology"/>
<reference evidence="5" key="1">
    <citation type="submission" date="2020-03" db="EMBL/GenBank/DDBJ databases">
        <title>Transcriptomic Profiling of the Digestive Tract of the Rat Flea, Xenopsylla cheopis, Following Blood Feeding and Infection with Yersinia pestis.</title>
        <authorList>
            <person name="Bland D.M."/>
            <person name="Martens C.A."/>
            <person name="Virtaneva K."/>
            <person name="Kanakabandi K."/>
            <person name="Long D."/>
            <person name="Rosenke R."/>
            <person name="Saturday G.A."/>
            <person name="Hoyt F.H."/>
            <person name="Bruno D.P."/>
            <person name="Ribeiro J.M.C."/>
            <person name="Hinnebusch J."/>
        </authorList>
    </citation>
    <scope>NUCLEOTIDE SEQUENCE</scope>
</reference>
<sequence length="179" mass="20286">MQVKISRNKTIMDNPNDKDTKNEMAPQPILISPEKVQAKEHDVYRDTYIRYLGYANEIGEAFRPLVHRSVVMGSYGISSAYVLADTWDKALKAYNKPGSRSRDILISAADTLLWQGFASVIIPGYTINRITYFTSKFVQKGKMAQFVPTAVGLLSIPFIIKPIDHAVDLTMNYTFRKVF</sequence>
<dbReference type="EMBL" id="GIIL01001876">
    <property type="protein sequence ID" value="NOV45602.1"/>
    <property type="molecule type" value="Transcribed_RNA"/>
</dbReference>
<evidence type="ECO:0000256" key="3">
    <source>
        <dbReference type="ARBA" id="ARBA00029631"/>
    </source>
</evidence>
<dbReference type="GO" id="GO:0005739">
    <property type="term" value="C:mitochondrion"/>
    <property type="evidence" value="ECO:0007669"/>
    <property type="project" value="TreeGrafter"/>
</dbReference>
<accession>A0A6M2DH81</accession>
<evidence type="ECO:0000256" key="2">
    <source>
        <dbReference type="ARBA" id="ARBA00017835"/>
    </source>
</evidence>
<protein>
    <recommendedName>
        <fullName evidence="2">Mitochondrial fission process protein 1</fullName>
    </recommendedName>
    <alternativeName>
        <fullName evidence="3">Mitochondrial 18 kDa protein</fullName>
    </alternativeName>
</protein>
<evidence type="ECO:0000313" key="5">
    <source>
        <dbReference type="EMBL" id="NOV45602.1"/>
    </source>
</evidence>
<dbReference type="InterPro" id="IPR019560">
    <property type="entry name" value="Mitochondrial_18_kDa_protein"/>
</dbReference>